<keyword evidence="1" id="KW-0812">Transmembrane</keyword>
<evidence type="ECO:0000256" key="1">
    <source>
        <dbReference type="SAM" id="Phobius"/>
    </source>
</evidence>
<evidence type="ECO:0000313" key="2">
    <source>
        <dbReference type="EMBL" id="SVE29710.1"/>
    </source>
</evidence>
<keyword evidence="1" id="KW-1133">Transmembrane helix</keyword>
<keyword evidence="1" id="KW-0472">Membrane</keyword>
<protein>
    <submittedName>
        <fullName evidence="2">Uncharacterized protein</fullName>
    </submittedName>
</protein>
<feature type="non-terminal residue" evidence="2">
    <location>
        <position position="1"/>
    </location>
</feature>
<proteinExistence type="predicted"/>
<feature type="transmembrane region" description="Helical" evidence="1">
    <location>
        <begin position="21"/>
        <end position="42"/>
    </location>
</feature>
<gene>
    <name evidence="2" type="ORF">METZ01_LOCUS482564</name>
</gene>
<dbReference type="EMBL" id="UINC01207572">
    <property type="protein sequence ID" value="SVE29710.1"/>
    <property type="molecule type" value="Genomic_DNA"/>
</dbReference>
<accession>A0A383CC70</accession>
<feature type="non-terminal residue" evidence="2">
    <location>
        <position position="72"/>
    </location>
</feature>
<sequence>VTAGGVVRLLQDIRRNLKRQIGLAVILSVGSCISAGLIFAWLLVGTLGWQQGTLAPFTIDVIITIVSLIGGL</sequence>
<reference evidence="2" key="1">
    <citation type="submission" date="2018-05" db="EMBL/GenBank/DDBJ databases">
        <authorList>
            <person name="Lanie J.A."/>
            <person name="Ng W.-L."/>
            <person name="Kazmierczak K.M."/>
            <person name="Andrzejewski T.M."/>
            <person name="Davidsen T.M."/>
            <person name="Wayne K.J."/>
            <person name="Tettelin H."/>
            <person name="Glass J.I."/>
            <person name="Rusch D."/>
            <person name="Podicherti R."/>
            <person name="Tsui H.-C.T."/>
            <person name="Winkler M.E."/>
        </authorList>
    </citation>
    <scope>NUCLEOTIDE SEQUENCE</scope>
</reference>
<feature type="transmembrane region" description="Helical" evidence="1">
    <location>
        <begin position="54"/>
        <end position="71"/>
    </location>
</feature>
<name>A0A383CC70_9ZZZZ</name>
<organism evidence="2">
    <name type="scientific">marine metagenome</name>
    <dbReference type="NCBI Taxonomy" id="408172"/>
    <lineage>
        <taxon>unclassified sequences</taxon>
        <taxon>metagenomes</taxon>
        <taxon>ecological metagenomes</taxon>
    </lineage>
</organism>
<dbReference type="AlphaFoldDB" id="A0A383CC70"/>